<dbReference type="EnsemblProtists" id="EOD06913">
    <property type="protein sequence ID" value="EOD06913"/>
    <property type="gene ID" value="EMIHUDRAFT_438607"/>
</dbReference>
<evidence type="ECO:0000256" key="1">
    <source>
        <dbReference type="SAM" id="MobiDB-lite"/>
    </source>
</evidence>
<dbReference type="Proteomes" id="UP000013827">
    <property type="component" value="Unassembled WGS sequence"/>
</dbReference>
<feature type="compositionally biased region" description="Low complexity" evidence="1">
    <location>
        <begin position="131"/>
        <end position="145"/>
    </location>
</feature>
<accession>A0A0D3I6M8</accession>
<evidence type="ECO:0000313" key="2">
    <source>
        <dbReference type="EnsemblProtists" id="EOD06913"/>
    </source>
</evidence>
<dbReference type="AlphaFoldDB" id="A0A0D3I6M8"/>
<sequence length="197" mass="20805">MSTTLIPARRDVPGRSPKPIRSARRLRPTSAWSGSSPLAPSCTGCQTSLATGRRRESSPASPTPPSGAGYLVFRNQSPPGTALRAVSEYFGGLAAEHTCHAAAAPFFPSCQTGRSTESCESGRSGTPTEASSGGSSRTCSSTRRPCPARRRRDRDVPPRRLLRPARGAAGGGVEPAGDCQRLLRRRPPARPPPPSHR</sequence>
<dbReference type="KEGG" id="ehx:EMIHUDRAFT_438607"/>
<dbReference type="PaxDb" id="2903-EOD06913"/>
<dbReference type="RefSeq" id="XP_005759342.1">
    <property type="nucleotide sequence ID" value="XM_005759285.1"/>
</dbReference>
<feature type="compositionally biased region" description="Polar residues" evidence="1">
    <location>
        <begin position="30"/>
        <end position="50"/>
    </location>
</feature>
<reference evidence="3" key="1">
    <citation type="journal article" date="2013" name="Nature">
        <title>Pan genome of the phytoplankton Emiliania underpins its global distribution.</title>
        <authorList>
            <person name="Read B.A."/>
            <person name="Kegel J."/>
            <person name="Klute M.J."/>
            <person name="Kuo A."/>
            <person name="Lefebvre S.C."/>
            <person name="Maumus F."/>
            <person name="Mayer C."/>
            <person name="Miller J."/>
            <person name="Monier A."/>
            <person name="Salamov A."/>
            <person name="Young J."/>
            <person name="Aguilar M."/>
            <person name="Claverie J.M."/>
            <person name="Frickenhaus S."/>
            <person name="Gonzalez K."/>
            <person name="Herman E.K."/>
            <person name="Lin Y.C."/>
            <person name="Napier J."/>
            <person name="Ogata H."/>
            <person name="Sarno A.F."/>
            <person name="Shmutz J."/>
            <person name="Schroeder D."/>
            <person name="de Vargas C."/>
            <person name="Verret F."/>
            <person name="von Dassow P."/>
            <person name="Valentin K."/>
            <person name="Van de Peer Y."/>
            <person name="Wheeler G."/>
            <person name="Dacks J.B."/>
            <person name="Delwiche C.F."/>
            <person name="Dyhrman S.T."/>
            <person name="Glockner G."/>
            <person name="John U."/>
            <person name="Richards T."/>
            <person name="Worden A.Z."/>
            <person name="Zhang X."/>
            <person name="Grigoriev I.V."/>
            <person name="Allen A.E."/>
            <person name="Bidle K."/>
            <person name="Borodovsky M."/>
            <person name="Bowler C."/>
            <person name="Brownlee C."/>
            <person name="Cock J.M."/>
            <person name="Elias M."/>
            <person name="Gladyshev V.N."/>
            <person name="Groth M."/>
            <person name="Guda C."/>
            <person name="Hadaegh A."/>
            <person name="Iglesias-Rodriguez M.D."/>
            <person name="Jenkins J."/>
            <person name="Jones B.M."/>
            <person name="Lawson T."/>
            <person name="Leese F."/>
            <person name="Lindquist E."/>
            <person name="Lobanov A."/>
            <person name="Lomsadze A."/>
            <person name="Malik S.B."/>
            <person name="Marsh M.E."/>
            <person name="Mackinder L."/>
            <person name="Mock T."/>
            <person name="Mueller-Roeber B."/>
            <person name="Pagarete A."/>
            <person name="Parker M."/>
            <person name="Probert I."/>
            <person name="Quesneville H."/>
            <person name="Raines C."/>
            <person name="Rensing S.A."/>
            <person name="Riano-Pachon D.M."/>
            <person name="Richier S."/>
            <person name="Rokitta S."/>
            <person name="Shiraiwa Y."/>
            <person name="Soanes D.M."/>
            <person name="van der Giezen M."/>
            <person name="Wahlund T.M."/>
            <person name="Williams B."/>
            <person name="Wilson W."/>
            <person name="Wolfe G."/>
            <person name="Wurch L.L."/>
        </authorList>
    </citation>
    <scope>NUCLEOTIDE SEQUENCE</scope>
</reference>
<evidence type="ECO:0000313" key="3">
    <source>
        <dbReference type="Proteomes" id="UP000013827"/>
    </source>
</evidence>
<feature type="compositionally biased region" description="Polar residues" evidence="1">
    <location>
        <begin position="111"/>
        <end position="130"/>
    </location>
</feature>
<proteinExistence type="predicted"/>
<protein>
    <submittedName>
        <fullName evidence="2">Uncharacterized protein</fullName>
    </submittedName>
</protein>
<feature type="region of interest" description="Disordered" evidence="1">
    <location>
        <begin position="111"/>
        <end position="197"/>
    </location>
</feature>
<dbReference type="GeneID" id="17253075"/>
<feature type="region of interest" description="Disordered" evidence="1">
    <location>
        <begin position="1"/>
        <end position="73"/>
    </location>
</feature>
<organism evidence="2 3">
    <name type="scientific">Emiliania huxleyi (strain CCMP1516)</name>
    <dbReference type="NCBI Taxonomy" id="280463"/>
    <lineage>
        <taxon>Eukaryota</taxon>
        <taxon>Haptista</taxon>
        <taxon>Haptophyta</taxon>
        <taxon>Prymnesiophyceae</taxon>
        <taxon>Isochrysidales</taxon>
        <taxon>Noelaerhabdaceae</taxon>
        <taxon>Emiliania</taxon>
    </lineage>
</organism>
<reference evidence="2" key="2">
    <citation type="submission" date="2024-10" db="UniProtKB">
        <authorList>
            <consortium name="EnsemblProtists"/>
        </authorList>
    </citation>
    <scope>IDENTIFICATION</scope>
</reference>
<name>A0A0D3I6M8_EMIH1</name>
<keyword evidence="3" id="KW-1185">Reference proteome</keyword>
<dbReference type="HOGENOM" id="CLU_119847_0_0_1"/>